<dbReference type="SUPFAM" id="SSF69318">
    <property type="entry name" value="Integrin alpha N-terminal domain"/>
    <property type="match status" value="1"/>
</dbReference>
<evidence type="ECO:0000313" key="3">
    <source>
        <dbReference type="EMBL" id="HDQ99385.1"/>
    </source>
</evidence>
<protein>
    <recommendedName>
        <fullName evidence="2">ASPIC/UnbV domain-containing protein</fullName>
    </recommendedName>
</protein>
<keyword evidence="1" id="KW-0732">Signal</keyword>
<dbReference type="InterPro" id="IPR011990">
    <property type="entry name" value="TPR-like_helical_dom_sf"/>
</dbReference>
<feature type="domain" description="ASPIC/UnbV" evidence="2">
    <location>
        <begin position="802"/>
        <end position="868"/>
    </location>
</feature>
<dbReference type="PANTHER" id="PTHR16026:SF0">
    <property type="entry name" value="CARTILAGE ACIDIC PROTEIN 1"/>
    <property type="match status" value="1"/>
</dbReference>
<dbReference type="SUPFAM" id="SSF48452">
    <property type="entry name" value="TPR-like"/>
    <property type="match status" value="1"/>
</dbReference>
<name>A0A7V0T5S6_UNCW3</name>
<dbReference type="InterPro" id="IPR027039">
    <property type="entry name" value="Crtac1"/>
</dbReference>
<reference evidence="3" key="1">
    <citation type="journal article" date="2020" name="mSystems">
        <title>Genome- and Community-Level Interaction Insights into Carbon Utilization and Element Cycling Functions of Hydrothermarchaeota in Hydrothermal Sediment.</title>
        <authorList>
            <person name="Zhou Z."/>
            <person name="Liu Y."/>
            <person name="Xu W."/>
            <person name="Pan J."/>
            <person name="Luo Z.H."/>
            <person name="Li M."/>
        </authorList>
    </citation>
    <scope>NUCLEOTIDE SEQUENCE [LARGE SCALE GENOMIC DNA]</scope>
    <source>
        <strain evidence="3">SpSt-1182</strain>
    </source>
</reference>
<dbReference type="AlphaFoldDB" id="A0A7V0T5S6"/>
<dbReference type="Proteomes" id="UP000885672">
    <property type="component" value="Unassembled WGS sequence"/>
</dbReference>
<evidence type="ECO:0000256" key="1">
    <source>
        <dbReference type="ARBA" id="ARBA00022729"/>
    </source>
</evidence>
<dbReference type="Gene3D" id="2.130.10.130">
    <property type="entry name" value="Integrin alpha, N-terminal"/>
    <property type="match status" value="2"/>
</dbReference>
<dbReference type="InterPro" id="IPR013517">
    <property type="entry name" value="FG-GAP"/>
</dbReference>
<sequence length="875" mass="96440">MITARLCRLALVGWLGLLVGAVPGRPAASPALADYVARRSFAAGAEDLLGGFASDSLNPARARDLARLYATWRKPDSSLLWWNRALALEPESDSALRGRWLALVRNAGEDSNALFRVRSEVVAEAEALLADTTAAALSLAWDGLVLADTARGREVAAVLTDSFPNSPRGYDIIGRMFHDSLGPVWTNDTLKVPLLRRYLDKYPRTEWRSTFYFFLLSSQYSLGDTTGVLATTCEMLADDPADPFRARYASAILNRMAVMPESAASWARRAIKLEPGFARPPNKPVPQWEIEQPVLAASARLALAEALLALDSLDAARAQAIRAVELSDWHPDIEATPGPAWTLLGLIEERRGDTAAAVIALSRGLAAGDTRNQWTPRADSLLARLRPGTTLAVSRAVLNWEGPTFTDVTEEYGLGHERGGRVAWGDYNGDGFEDLLVNGCRLYRNDSGLGFTGVTDEVGLTGARGRGSIWGDFDNSGRLDFFMSASDGPDLLWFNLGNRFRPDTVENGSHLPGEGCAAADYDQDGLLDLYVANYEDWGTRSYFPDRLYRNTGNRLLDRTEPTGIRPPWDENRAGRGVAWADFDDDGQPDCFVANYRLQENFLWHNQGNGSFVNRAAELGLSGDEVDGWYGHTIGAAWADYDNDGDLDLFTADLAHPRYIEFSNRSRLYENLGTDSVPRFRDRRAAAGIRFEETHSNPAWADVDNDGWLDLYITSIYEGRRSFLYRNLGPGPDGRPEFEDITWLSGTRVFNGWGCAFADFNNDSRVDLVIGSGSGLRLLRNDSDTDGSWLRVRVAGRQANRAGIGSRVTVERAERRWIREVEGGSGTTNQNSLVQHFGLGPDQSPVTVRVRFGPDSEVVLKDVAVNRLIVVEEAAR</sequence>
<dbReference type="EMBL" id="DSBX01000143">
    <property type="protein sequence ID" value="HDQ99385.1"/>
    <property type="molecule type" value="Genomic_DNA"/>
</dbReference>
<dbReference type="Pfam" id="PF13517">
    <property type="entry name" value="FG-GAP_3"/>
    <property type="match status" value="3"/>
</dbReference>
<gene>
    <name evidence="3" type="ORF">ENN51_03755</name>
</gene>
<dbReference type="Gene3D" id="1.25.40.10">
    <property type="entry name" value="Tetratricopeptide repeat domain"/>
    <property type="match status" value="1"/>
</dbReference>
<accession>A0A7V0T5S6</accession>
<dbReference type="Pfam" id="PF07593">
    <property type="entry name" value="UnbV_ASPIC"/>
    <property type="match status" value="1"/>
</dbReference>
<organism evidence="3">
    <name type="scientific">candidate division WOR-3 bacterium</name>
    <dbReference type="NCBI Taxonomy" id="2052148"/>
    <lineage>
        <taxon>Bacteria</taxon>
        <taxon>Bacteria division WOR-3</taxon>
    </lineage>
</organism>
<proteinExistence type="predicted"/>
<dbReference type="InterPro" id="IPR028994">
    <property type="entry name" value="Integrin_alpha_N"/>
</dbReference>
<dbReference type="PANTHER" id="PTHR16026">
    <property type="entry name" value="CARTILAGE ACIDIC PROTEIN 1"/>
    <property type="match status" value="1"/>
</dbReference>
<comment type="caution">
    <text evidence="3">The sequence shown here is derived from an EMBL/GenBank/DDBJ whole genome shotgun (WGS) entry which is preliminary data.</text>
</comment>
<dbReference type="InterPro" id="IPR011519">
    <property type="entry name" value="UnbV_ASPIC"/>
</dbReference>
<evidence type="ECO:0000259" key="2">
    <source>
        <dbReference type="Pfam" id="PF07593"/>
    </source>
</evidence>